<dbReference type="AlphaFoldDB" id="A0ABD0R235"/>
<dbReference type="Pfam" id="PF01039">
    <property type="entry name" value="Carboxyl_trans"/>
    <property type="match status" value="1"/>
</dbReference>
<reference evidence="2 3" key="1">
    <citation type="submission" date="2024-05" db="EMBL/GenBank/DDBJ databases">
        <title>Genome sequencing and assembly of Indian major carp, Cirrhinus mrigala (Hamilton, 1822).</title>
        <authorList>
            <person name="Mohindra V."/>
            <person name="Chowdhury L.M."/>
            <person name="Lal K."/>
            <person name="Jena J.K."/>
        </authorList>
    </citation>
    <scope>NUCLEOTIDE SEQUENCE [LARGE SCALE GENOMIC DNA]</scope>
    <source>
        <strain evidence="2">CM1030</strain>
        <tissue evidence="2">Blood</tissue>
    </source>
</reference>
<feature type="domain" description="CoA carboxyltransferase C-terminal" evidence="1">
    <location>
        <begin position="1"/>
        <end position="137"/>
    </location>
</feature>
<comment type="caution">
    <text evidence="2">The sequence shown here is derived from an EMBL/GenBank/DDBJ whole genome shotgun (WGS) entry which is preliminary data.</text>
</comment>
<sequence length="137" mass="15175">LGGIPTGVVAVETRSVELSIPADPANLDSEAKIIQQAGQVWFPDSAFKTAQAIKDFNREGLPLMVFANWRGFSGGMKDMYDQVLKFGAYIVDGLREYSQPVLVYIPPQAELRGGSWVVIDPTINPRHMEMYADKDSR</sequence>
<dbReference type="Gene3D" id="3.90.226.10">
    <property type="entry name" value="2-enoyl-CoA Hydratase, Chain A, domain 1"/>
    <property type="match status" value="1"/>
</dbReference>
<feature type="non-terminal residue" evidence="2">
    <location>
        <position position="1"/>
    </location>
</feature>
<proteinExistence type="predicted"/>
<gene>
    <name evidence="2" type="ORF">M9458_010767</name>
</gene>
<dbReference type="PANTHER" id="PTHR45728:SF5">
    <property type="entry name" value="ACETYL-COA CARBOXYLASE 1"/>
    <property type="match status" value="1"/>
</dbReference>
<dbReference type="Proteomes" id="UP001529510">
    <property type="component" value="Unassembled WGS sequence"/>
</dbReference>
<dbReference type="InterPro" id="IPR029045">
    <property type="entry name" value="ClpP/crotonase-like_dom_sf"/>
</dbReference>
<organism evidence="2 3">
    <name type="scientific">Cirrhinus mrigala</name>
    <name type="common">Mrigala</name>
    <dbReference type="NCBI Taxonomy" id="683832"/>
    <lineage>
        <taxon>Eukaryota</taxon>
        <taxon>Metazoa</taxon>
        <taxon>Chordata</taxon>
        <taxon>Craniata</taxon>
        <taxon>Vertebrata</taxon>
        <taxon>Euteleostomi</taxon>
        <taxon>Actinopterygii</taxon>
        <taxon>Neopterygii</taxon>
        <taxon>Teleostei</taxon>
        <taxon>Ostariophysi</taxon>
        <taxon>Cypriniformes</taxon>
        <taxon>Cyprinidae</taxon>
        <taxon>Labeoninae</taxon>
        <taxon>Labeonini</taxon>
        <taxon>Cirrhinus</taxon>
    </lineage>
</organism>
<evidence type="ECO:0000313" key="3">
    <source>
        <dbReference type="Proteomes" id="UP001529510"/>
    </source>
</evidence>
<dbReference type="PROSITE" id="PS50989">
    <property type="entry name" value="COA_CT_CTER"/>
    <property type="match status" value="1"/>
</dbReference>
<feature type="non-terminal residue" evidence="2">
    <location>
        <position position="137"/>
    </location>
</feature>
<dbReference type="InterPro" id="IPR011763">
    <property type="entry name" value="COA_CT_C"/>
</dbReference>
<evidence type="ECO:0000313" key="2">
    <source>
        <dbReference type="EMBL" id="KAL0192471.1"/>
    </source>
</evidence>
<name>A0ABD0R235_CIRMR</name>
<dbReference type="EMBL" id="JAMKFB020000005">
    <property type="protein sequence ID" value="KAL0192471.1"/>
    <property type="molecule type" value="Genomic_DNA"/>
</dbReference>
<protein>
    <recommendedName>
        <fullName evidence="1">CoA carboxyltransferase C-terminal domain-containing protein</fullName>
    </recommendedName>
</protein>
<dbReference type="PANTHER" id="PTHR45728">
    <property type="entry name" value="ACETYL-COA CARBOXYLASE, ISOFORM A"/>
    <property type="match status" value="1"/>
</dbReference>
<dbReference type="InterPro" id="IPR049076">
    <property type="entry name" value="ACCA"/>
</dbReference>
<dbReference type="InterPro" id="IPR034733">
    <property type="entry name" value="AcCoA_carboxyl_beta"/>
</dbReference>
<keyword evidence="3" id="KW-1185">Reference proteome</keyword>
<accession>A0ABD0R235</accession>
<evidence type="ECO:0000259" key="1">
    <source>
        <dbReference type="PROSITE" id="PS50989"/>
    </source>
</evidence>
<dbReference type="SUPFAM" id="SSF52096">
    <property type="entry name" value="ClpP/crotonase"/>
    <property type="match status" value="1"/>
</dbReference>